<keyword evidence="3" id="KW-1185">Reference proteome</keyword>
<evidence type="ECO:0000313" key="3">
    <source>
        <dbReference type="Proteomes" id="UP000474757"/>
    </source>
</evidence>
<organism evidence="2 3">
    <name type="scientific">Pseudoroseicyclus tamaricis</name>
    <dbReference type="NCBI Taxonomy" id="2705421"/>
    <lineage>
        <taxon>Bacteria</taxon>
        <taxon>Pseudomonadati</taxon>
        <taxon>Pseudomonadota</taxon>
        <taxon>Alphaproteobacteria</taxon>
        <taxon>Rhodobacterales</taxon>
        <taxon>Paracoccaceae</taxon>
        <taxon>Pseudoroseicyclus</taxon>
    </lineage>
</organism>
<dbReference type="InterPro" id="IPR032710">
    <property type="entry name" value="NTF2-like_dom_sf"/>
</dbReference>
<evidence type="ECO:0000313" key="2">
    <source>
        <dbReference type="EMBL" id="NDV00379.1"/>
    </source>
</evidence>
<dbReference type="Proteomes" id="UP000474757">
    <property type="component" value="Unassembled WGS sequence"/>
</dbReference>
<accession>A0A6B2JUS8</accession>
<reference evidence="2 3" key="1">
    <citation type="submission" date="2020-02" db="EMBL/GenBank/DDBJ databases">
        <title>Pseudoroseicyclus tamarix, sp. nov., isolated from offshore sediment of a Tamarix chinensis forest.</title>
        <authorList>
            <person name="Gai Y."/>
        </authorList>
    </citation>
    <scope>NUCLEOTIDE SEQUENCE [LARGE SCALE GENOMIC DNA]</scope>
    <source>
        <strain evidence="2 3">CLL3-39</strain>
    </source>
</reference>
<dbReference type="Pfam" id="PF14534">
    <property type="entry name" value="DUF4440"/>
    <property type="match status" value="1"/>
</dbReference>
<evidence type="ECO:0000259" key="1">
    <source>
        <dbReference type="Pfam" id="PF14534"/>
    </source>
</evidence>
<proteinExistence type="predicted"/>
<dbReference type="AlphaFoldDB" id="A0A6B2JUS8"/>
<comment type="caution">
    <text evidence="2">The sequence shown here is derived from an EMBL/GenBank/DDBJ whole genome shotgun (WGS) entry which is preliminary data.</text>
</comment>
<name>A0A6B2JUS8_9RHOB</name>
<dbReference type="RefSeq" id="WP_163890643.1">
    <property type="nucleotide sequence ID" value="NZ_JAAFYS010000001.1"/>
</dbReference>
<dbReference type="SUPFAM" id="SSF54427">
    <property type="entry name" value="NTF2-like"/>
    <property type="match status" value="1"/>
</dbReference>
<feature type="domain" description="DUF4440" evidence="1">
    <location>
        <begin position="17"/>
        <end position="103"/>
    </location>
</feature>
<dbReference type="Gene3D" id="3.10.450.50">
    <property type="match status" value="1"/>
</dbReference>
<protein>
    <submittedName>
        <fullName evidence="2">Nuclear transport factor 2 family protein</fullName>
    </submittedName>
</protein>
<dbReference type="EMBL" id="JAAGAB010000001">
    <property type="protein sequence ID" value="NDV00379.1"/>
    <property type="molecule type" value="Genomic_DNA"/>
</dbReference>
<sequence>MDEDLWEKERRLWLEGPEAYEELLADDALMTFPVPGGPMDRSTIIDSVTSSERWEAVALDDQHVREIGDARLLIYSAEGKREDKGYAAGCVSLWRMTEGGYRLSYHQQTPL</sequence>
<dbReference type="InterPro" id="IPR027843">
    <property type="entry name" value="DUF4440"/>
</dbReference>
<gene>
    <name evidence="2" type="ORF">GZA08_05265</name>
</gene>